<dbReference type="RefSeq" id="WP_119443762.1">
    <property type="nucleotide sequence ID" value="NZ_CP032317.1"/>
</dbReference>
<accession>A0A3B7QXA3</accession>
<feature type="chain" id="PRO_5017814917" description="Fibronectin type-III domain-containing protein" evidence="1">
    <location>
        <begin position="20"/>
        <end position="325"/>
    </location>
</feature>
<evidence type="ECO:0000259" key="2">
    <source>
        <dbReference type="PROSITE" id="PS50853"/>
    </source>
</evidence>
<dbReference type="Gene3D" id="2.60.40.10">
    <property type="entry name" value="Immunoglobulins"/>
    <property type="match status" value="1"/>
</dbReference>
<dbReference type="PROSITE" id="PS50853">
    <property type="entry name" value="FN3"/>
    <property type="match status" value="1"/>
</dbReference>
<dbReference type="InterPro" id="IPR003961">
    <property type="entry name" value="FN3_dom"/>
</dbReference>
<dbReference type="Proteomes" id="UP000262802">
    <property type="component" value="Chromosome"/>
</dbReference>
<dbReference type="InterPro" id="IPR036116">
    <property type="entry name" value="FN3_sf"/>
</dbReference>
<reference evidence="3 4" key="1">
    <citation type="submission" date="2018-09" db="EMBL/GenBank/DDBJ databases">
        <title>Hymenobacter medium sp. nov., isolated from R2A medium.</title>
        <authorList>
            <person name="Yingchao G."/>
        </authorList>
    </citation>
    <scope>NUCLEOTIDE SEQUENCE [LARGE SCALE GENOMIC DNA]</scope>
    <source>
        <strain evidence="4">sh-6</strain>
    </source>
</reference>
<dbReference type="OrthoDB" id="5500612at2"/>
<keyword evidence="1" id="KW-0732">Signal</keyword>
<dbReference type="InterPro" id="IPR013783">
    <property type="entry name" value="Ig-like_fold"/>
</dbReference>
<gene>
    <name evidence="3" type="ORF">D3Y59_03310</name>
</gene>
<dbReference type="AlphaFoldDB" id="A0A3B7QXA3"/>
<protein>
    <recommendedName>
        <fullName evidence="2">Fibronectin type-III domain-containing protein</fullName>
    </recommendedName>
</protein>
<evidence type="ECO:0000313" key="3">
    <source>
        <dbReference type="EMBL" id="AYA36175.1"/>
    </source>
</evidence>
<name>A0A3B7QXA3_9BACT</name>
<feature type="signal peptide" evidence="1">
    <location>
        <begin position="1"/>
        <end position="19"/>
    </location>
</feature>
<dbReference type="CDD" id="cd00063">
    <property type="entry name" value="FN3"/>
    <property type="match status" value="1"/>
</dbReference>
<organism evidence="3 4">
    <name type="scientific">Hymenobacter oligotrophus</name>
    <dbReference type="NCBI Taxonomy" id="2319843"/>
    <lineage>
        <taxon>Bacteria</taxon>
        <taxon>Pseudomonadati</taxon>
        <taxon>Bacteroidota</taxon>
        <taxon>Cytophagia</taxon>
        <taxon>Cytophagales</taxon>
        <taxon>Hymenobacteraceae</taxon>
        <taxon>Hymenobacter</taxon>
    </lineage>
</organism>
<keyword evidence="4" id="KW-1185">Reference proteome</keyword>
<dbReference type="SMART" id="SM00060">
    <property type="entry name" value="FN3"/>
    <property type="match status" value="1"/>
</dbReference>
<evidence type="ECO:0000313" key="4">
    <source>
        <dbReference type="Proteomes" id="UP000262802"/>
    </source>
</evidence>
<dbReference type="SUPFAM" id="SSF49265">
    <property type="entry name" value="Fibronectin type III"/>
    <property type="match status" value="1"/>
</dbReference>
<feature type="domain" description="Fibronectin type-III" evidence="2">
    <location>
        <begin position="229"/>
        <end position="316"/>
    </location>
</feature>
<sequence length="325" mass="33830">MKTFTLLALLLGGSSFAAAQSVVSISAARAAGPGASVTIRGVVANGAELGAIRYIQDKDAGIAAYSTKLPEYTTLVAGDSVQLSGTIKNYNGLLEIDPVTAVTKLGSKRRVRMVEVPVAALNTVFNEAHEGRLVKITGVTTLTTTGGTPLTAELAGNMNYLINGQAGALVRINGASAGAEGLVGKPLPENRFDLVGLIGQHSPTGTPTGYQLLPRLKSDMEIDGGRPSIVGTPVPTEIGKNSFTVHFTTANPGNTKVEYGTTSKLGTVVTDDAQTMNHVLTLTNLEPSTVYYVRVSSTNARGTSVSEAVPMITDSKNRVVSKTRK</sequence>
<evidence type="ECO:0000256" key="1">
    <source>
        <dbReference type="SAM" id="SignalP"/>
    </source>
</evidence>
<proteinExistence type="predicted"/>
<dbReference type="EMBL" id="CP032317">
    <property type="protein sequence ID" value="AYA36175.1"/>
    <property type="molecule type" value="Genomic_DNA"/>
</dbReference>
<dbReference type="KEGG" id="hyh:D3Y59_03310"/>